<keyword evidence="6" id="KW-0812">Transmembrane</keyword>
<keyword evidence="3 4" id="KW-0653">Protein transport</keyword>
<feature type="domain" description="Exocyst complex component Sec8 N-terminal" evidence="7">
    <location>
        <begin position="50"/>
        <end position="171"/>
    </location>
</feature>
<name>A0A9W8CLL7_9FUNG</name>
<evidence type="ECO:0000256" key="3">
    <source>
        <dbReference type="ARBA" id="ARBA00022927"/>
    </source>
</evidence>
<dbReference type="GO" id="GO:0004177">
    <property type="term" value="F:aminopeptidase activity"/>
    <property type="evidence" value="ECO:0007669"/>
    <property type="project" value="UniProtKB-KW"/>
</dbReference>
<feature type="compositionally biased region" description="Basic residues" evidence="5">
    <location>
        <begin position="284"/>
        <end position="294"/>
    </location>
</feature>
<dbReference type="InterPro" id="IPR048630">
    <property type="entry name" value="Sec8_M"/>
</dbReference>
<comment type="function">
    <text evidence="4">Component of the exocyst complex involved in the docking of exocytic vesicles with fusion sites on the plasma membrane.</text>
</comment>
<dbReference type="GO" id="GO:0006612">
    <property type="term" value="P:protein targeting to membrane"/>
    <property type="evidence" value="ECO:0007669"/>
    <property type="project" value="UniProtKB-UniRule"/>
</dbReference>
<dbReference type="InterPro" id="IPR007191">
    <property type="entry name" value="Sec8_exocyst_N"/>
</dbReference>
<dbReference type="Pfam" id="PF04048">
    <property type="entry name" value="Sec8_N"/>
    <property type="match status" value="1"/>
</dbReference>
<evidence type="ECO:0000256" key="4">
    <source>
        <dbReference type="RuleBase" id="RU367079"/>
    </source>
</evidence>
<sequence length="1086" mass="121927">MYRSRPRKASYASRGQHDSIPANKDEERKEQALRKAEDALWQLPRGLDGIKRGDFNPVALSLQMMDTSSLGKSYDEFCYYYNLLNDSLDGIVNEYYGGFNNSILTFSGLHDKIQGASGSVNHVKNNLQKVRRMILEERGSLDQLYTKSNQLGAIVSILNRFEEIKKLPEEIAGYVKEKKFLTAASKLVQDMQFVFDPDLNPIEALSGLRQQLEKEKSELLRVIIDELHNHIYLKSPYCERKMGIEGEDDEEDSVNPASDNDGNANANANVNSKASSKAGDSQGRRRAKGSRKAKQVANANVNANNNVASSFAGLDNDDNPEADSFAYVEMLIESLVALENTNEAMQEIKSSIGLELSRLIDGVLVEAEERNRALIYKTRAADYQDEMQQQDTDREILFDFSRILFARLETVLEYHDYVLDVVSGQERRERFSVANASAATSRRNSRVVAYTIGDVWSAIKTEILSLLNDYLIPKETQLVGAIDVARGSGGIRTGIRDLFQMERGAGINEAVDTLYSQIESHFQDLTTAISSKKKESTSTSVVIDEYSDYHNSMRHKMLVEPDIEHAPTLLNMALSFTKRVASILGSIVNVPSSGSGLSPSVRRSVLRDVAVSRPTSPGKAAQMYDTDSDADVDEYLQIFFKKVFLPRAESYAMQLFESITSASDAFDIDLNAHFNGRPIFRSAAAVVPLLQSFGSLLNNLNSFRGENWGILLQLSHKYYEKCAELFRETVRTPENQTYTSVKWSETSDLQQLFNRKLKQASVRIRSSDSTVEMEKEIRLEEGLKTERSLHLNELVFDLKRLVCLAQQHQTLEWLLVQLNKISADRAQVLSKYDGATSAALLKRHEADKSKIVSRYSALSVQCLMVLRIEVRAHCTYYLDLATREGSYYLETDAVEPDQYIQALNADVSAIEEKMENFLPSDKLALVFGGISVLMAHILIANTRYIRHFNDAGNRKMIRNILALQQNLTNIALPEESGLDKARRFYELYDLGADGIIKHIAENGASFSFDHYRRLMDFTYLGSGQTGDLSVGRANNLMEAKSKEQHESHINRLRDLLSQTQGAGMPKSQPTSAVQRSISASSQPTMP</sequence>
<evidence type="ECO:0000256" key="2">
    <source>
        <dbReference type="ARBA" id="ARBA00022483"/>
    </source>
</evidence>
<accession>A0A9W8CLL7</accession>
<gene>
    <name evidence="9" type="primary">SEC8</name>
    <name evidence="9" type="ORF">LPJ64_001737</name>
</gene>
<proteinExistence type="inferred from homology"/>
<keyword evidence="9" id="KW-0645">Protease</keyword>
<comment type="caution">
    <text evidence="9">The sequence shown here is derived from an EMBL/GenBank/DDBJ whole genome shotgun (WGS) entry which is preliminary data.</text>
</comment>
<feature type="region of interest" description="Disordered" evidence="5">
    <location>
        <begin position="1060"/>
        <end position="1086"/>
    </location>
</feature>
<reference evidence="9" key="1">
    <citation type="submission" date="2022-07" db="EMBL/GenBank/DDBJ databases">
        <title>Phylogenomic reconstructions and comparative analyses of Kickxellomycotina fungi.</title>
        <authorList>
            <person name="Reynolds N.K."/>
            <person name="Stajich J.E."/>
            <person name="Barry K."/>
            <person name="Grigoriev I.V."/>
            <person name="Crous P."/>
            <person name="Smith M.E."/>
        </authorList>
    </citation>
    <scope>NUCLEOTIDE SEQUENCE</scope>
    <source>
        <strain evidence="9">NBRC 105413</strain>
    </source>
</reference>
<protein>
    <recommendedName>
        <fullName evidence="4">Exocyst complex component Sec8</fullName>
    </recommendedName>
</protein>
<dbReference type="GO" id="GO:0000145">
    <property type="term" value="C:exocyst"/>
    <property type="evidence" value="ECO:0007669"/>
    <property type="project" value="UniProtKB-UniRule"/>
</dbReference>
<feature type="region of interest" description="Disordered" evidence="5">
    <location>
        <begin position="1"/>
        <end position="31"/>
    </location>
</feature>
<evidence type="ECO:0000259" key="7">
    <source>
        <dbReference type="Pfam" id="PF04048"/>
    </source>
</evidence>
<evidence type="ECO:0000313" key="10">
    <source>
        <dbReference type="Proteomes" id="UP001145021"/>
    </source>
</evidence>
<keyword evidence="9" id="KW-0031">Aminopeptidase</keyword>
<dbReference type="Proteomes" id="UP001145021">
    <property type="component" value="Unassembled WGS sequence"/>
</dbReference>
<keyword evidence="6" id="KW-1133">Transmembrane helix</keyword>
<dbReference type="EMBL" id="JANBOH010000048">
    <property type="protein sequence ID" value="KAJ1646797.1"/>
    <property type="molecule type" value="Genomic_DNA"/>
</dbReference>
<dbReference type="PANTHER" id="PTHR14146">
    <property type="entry name" value="EXOCYST COMPLEX COMPONENT 4"/>
    <property type="match status" value="1"/>
</dbReference>
<keyword evidence="1 4" id="KW-0813">Transport</keyword>
<comment type="similarity">
    <text evidence="4">Belongs to the SEC8 family.</text>
</comment>
<dbReference type="InterPro" id="IPR039682">
    <property type="entry name" value="Sec8/EXOC4"/>
</dbReference>
<organism evidence="9 10">
    <name type="scientific">Coemansia asiatica</name>
    <dbReference type="NCBI Taxonomy" id="1052880"/>
    <lineage>
        <taxon>Eukaryota</taxon>
        <taxon>Fungi</taxon>
        <taxon>Fungi incertae sedis</taxon>
        <taxon>Zoopagomycota</taxon>
        <taxon>Kickxellomycotina</taxon>
        <taxon>Kickxellomycetes</taxon>
        <taxon>Kickxellales</taxon>
        <taxon>Kickxellaceae</taxon>
        <taxon>Coemansia</taxon>
    </lineage>
</organism>
<dbReference type="GO" id="GO:0090522">
    <property type="term" value="P:vesicle tethering involved in exocytosis"/>
    <property type="evidence" value="ECO:0007669"/>
    <property type="project" value="UniProtKB-UniRule"/>
</dbReference>
<dbReference type="PANTHER" id="PTHR14146:SF0">
    <property type="entry name" value="EXOCYST COMPLEX COMPONENT 4"/>
    <property type="match status" value="1"/>
</dbReference>
<evidence type="ECO:0000313" key="9">
    <source>
        <dbReference type="EMBL" id="KAJ1646797.1"/>
    </source>
</evidence>
<evidence type="ECO:0000259" key="8">
    <source>
        <dbReference type="Pfam" id="PF20652"/>
    </source>
</evidence>
<evidence type="ECO:0000256" key="5">
    <source>
        <dbReference type="SAM" id="MobiDB-lite"/>
    </source>
</evidence>
<feature type="transmembrane region" description="Helical" evidence="6">
    <location>
        <begin position="923"/>
        <end position="945"/>
    </location>
</feature>
<evidence type="ECO:0000256" key="1">
    <source>
        <dbReference type="ARBA" id="ARBA00022448"/>
    </source>
</evidence>
<feature type="domain" description="Exocyst complex component Sec8 middle helical bundle" evidence="8">
    <location>
        <begin position="319"/>
        <end position="571"/>
    </location>
</feature>
<keyword evidence="6" id="KW-0472">Membrane</keyword>
<dbReference type="GO" id="GO:0015031">
    <property type="term" value="P:protein transport"/>
    <property type="evidence" value="ECO:0007669"/>
    <property type="project" value="UniProtKB-KW"/>
</dbReference>
<evidence type="ECO:0000256" key="6">
    <source>
        <dbReference type="SAM" id="Phobius"/>
    </source>
</evidence>
<feature type="region of interest" description="Disordered" evidence="5">
    <location>
        <begin position="246"/>
        <end position="300"/>
    </location>
</feature>
<keyword evidence="10" id="KW-1185">Reference proteome</keyword>
<feature type="compositionally biased region" description="Low complexity" evidence="5">
    <location>
        <begin position="257"/>
        <end position="281"/>
    </location>
</feature>
<keyword evidence="2 4" id="KW-0268">Exocytosis</keyword>
<dbReference type="AlphaFoldDB" id="A0A9W8CLL7"/>
<dbReference type="GO" id="GO:0006904">
    <property type="term" value="P:vesicle docking involved in exocytosis"/>
    <property type="evidence" value="ECO:0007669"/>
    <property type="project" value="InterPro"/>
</dbReference>
<keyword evidence="9" id="KW-0378">Hydrolase</keyword>
<dbReference type="Pfam" id="PF20652">
    <property type="entry name" value="Sec8_C"/>
    <property type="match status" value="1"/>
</dbReference>
<dbReference type="GO" id="GO:0006893">
    <property type="term" value="P:Golgi to plasma membrane transport"/>
    <property type="evidence" value="ECO:0007669"/>
    <property type="project" value="TreeGrafter"/>
</dbReference>